<protein>
    <recommendedName>
        <fullName evidence="4">RRM domain-containing protein</fullName>
    </recommendedName>
</protein>
<keyword evidence="1" id="KW-0694">RNA-binding</keyword>
<dbReference type="InterPro" id="IPR012677">
    <property type="entry name" value="Nucleotide-bd_a/b_plait_sf"/>
</dbReference>
<dbReference type="GO" id="GO:0003729">
    <property type="term" value="F:mRNA binding"/>
    <property type="evidence" value="ECO:0000318"/>
    <property type="project" value="GO_Central"/>
</dbReference>
<gene>
    <name evidence="2" type="ORF">LSAT_V11C500284920</name>
</gene>
<dbReference type="PANTHER" id="PTHR19965:SF99">
    <property type="entry name" value="RNA-BINDING (RRM_RBD_RNP MOTIFS) FAMILY PROTEIN-RELATED"/>
    <property type="match status" value="1"/>
</dbReference>
<evidence type="ECO:0008006" key="4">
    <source>
        <dbReference type="Google" id="ProtNLM"/>
    </source>
</evidence>
<reference evidence="2 3" key="1">
    <citation type="journal article" date="2017" name="Nat. Commun.">
        <title>Genome assembly with in vitro proximity ligation data and whole-genome triplication in lettuce.</title>
        <authorList>
            <person name="Reyes-Chin-Wo S."/>
            <person name="Wang Z."/>
            <person name="Yang X."/>
            <person name="Kozik A."/>
            <person name="Arikit S."/>
            <person name="Song C."/>
            <person name="Xia L."/>
            <person name="Froenicke L."/>
            <person name="Lavelle D.O."/>
            <person name="Truco M.J."/>
            <person name="Xia R."/>
            <person name="Zhu S."/>
            <person name="Xu C."/>
            <person name="Xu H."/>
            <person name="Xu X."/>
            <person name="Cox K."/>
            <person name="Korf I."/>
            <person name="Meyers B.C."/>
            <person name="Michelmore R.W."/>
        </authorList>
    </citation>
    <scope>NUCLEOTIDE SEQUENCE [LARGE SCALE GENOMIC DNA]</scope>
    <source>
        <strain evidence="3">cv. Salinas</strain>
        <tissue evidence="2">Seedlings</tissue>
    </source>
</reference>
<proteinExistence type="predicted"/>
<evidence type="ECO:0000313" key="3">
    <source>
        <dbReference type="Proteomes" id="UP000235145"/>
    </source>
</evidence>
<dbReference type="EMBL" id="NBSK02000005">
    <property type="protein sequence ID" value="KAJ0204725.1"/>
    <property type="molecule type" value="Genomic_DNA"/>
</dbReference>
<dbReference type="AlphaFoldDB" id="A0A9R1VEN7"/>
<sequence>MDNNIGVTNEDIRLNRYAIHFDKSGCPNGTGEVMFARRSDAFKASKHYNNVQLDGKPMKIEIVGSKSDVPLSPCVNLVRRVLSNLRCPYSSVKATLHTFTSGSSIGIAYATSQGHGEDYQVSLRAIASNSSNKTYVDISSLNI</sequence>
<evidence type="ECO:0000313" key="2">
    <source>
        <dbReference type="EMBL" id="KAJ0204725.1"/>
    </source>
</evidence>
<dbReference type="InterPro" id="IPR035979">
    <property type="entry name" value="RBD_domain_sf"/>
</dbReference>
<keyword evidence="3" id="KW-1185">Reference proteome</keyword>
<dbReference type="GO" id="GO:0006406">
    <property type="term" value="P:mRNA export from nucleus"/>
    <property type="evidence" value="ECO:0000318"/>
    <property type="project" value="GO_Central"/>
</dbReference>
<comment type="caution">
    <text evidence="2">The sequence shown here is derived from an EMBL/GenBank/DDBJ whole genome shotgun (WGS) entry which is preliminary data.</text>
</comment>
<dbReference type="SUPFAM" id="SSF54928">
    <property type="entry name" value="RNA-binding domain, RBD"/>
    <property type="match status" value="1"/>
</dbReference>
<dbReference type="Proteomes" id="UP000235145">
    <property type="component" value="Unassembled WGS sequence"/>
</dbReference>
<organism evidence="2 3">
    <name type="scientific">Lactuca sativa</name>
    <name type="common">Garden lettuce</name>
    <dbReference type="NCBI Taxonomy" id="4236"/>
    <lineage>
        <taxon>Eukaryota</taxon>
        <taxon>Viridiplantae</taxon>
        <taxon>Streptophyta</taxon>
        <taxon>Embryophyta</taxon>
        <taxon>Tracheophyta</taxon>
        <taxon>Spermatophyta</taxon>
        <taxon>Magnoliopsida</taxon>
        <taxon>eudicotyledons</taxon>
        <taxon>Gunneridae</taxon>
        <taxon>Pentapetalae</taxon>
        <taxon>asterids</taxon>
        <taxon>campanulids</taxon>
        <taxon>Asterales</taxon>
        <taxon>Asteraceae</taxon>
        <taxon>Cichorioideae</taxon>
        <taxon>Cichorieae</taxon>
        <taxon>Lactucinae</taxon>
        <taxon>Lactuca</taxon>
    </lineage>
</organism>
<dbReference type="PANTHER" id="PTHR19965">
    <property type="entry name" value="RNA AND EXPORT FACTOR BINDING PROTEIN"/>
    <property type="match status" value="1"/>
</dbReference>
<dbReference type="Gene3D" id="3.30.70.330">
    <property type="match status" value="1"/>
</dbReference>
<evidence type="ECO:0000256" key="1">
    <source>
        <dbReference type="ARBA" id="ARBA00022884"/>
    </source>
</evidence>
<dbReference type="InterPro" id="IPR051229">
    <property type="entry name" value="ALYREF_mRNA_export"/>
</dbReference>
<name>A0A9R1VEN7_LACSA</name>
<dbReference type="GO" id="GO:0005634">
    <property type="term" value="C:nucleus"/>
    <property type="evidence" value="ECO:0000318"/>
    <property type="project" value="GO_Central"/>
</dbReference>
<accession>A0A9R1VEN7</accession>